<gene>
    <name evidence="1" type="ORF">PDIGIT_LOCUS7430</name>
</gene>
<name>A0A9W4UDG8_9PLEO</name>
<sequence length="92" mass="10291">METMVKWSSVRTYIRYLAALHEQCLYLHHDIMNACVNECAGRMSCLPAWPPSTAPQSVFCAINNPHGSLVRLVLLGPSPPPPLFHLFLFLGL</sequence>
<protein>
    <submittedName>
        <fullName evidence="1">Uncharacterized protein</fullName>
    </submittedName>
</protein>
<dbReference type="EMBL" id="CAOQHR010000005">
    <property type="protein sequence ID" value="CAI6334373.1"/>
    <property type="molecule type" value="Genomic_DNA"/>
</dbReference>
<comment type="caution">
    <text evidence="1">The sequence shown here is derived from an EMBL/GenBank/DDBJ whole genome shotgun (WGS) entry which is preliminary data.</text>
</comment>
<keyword evidence="2" id="KW-1185">Reference proteome</keyword>
<organism evidence="1 2">
    <name type="scientific">Periconia digitata</name>
    <dbReference type="NCBI Taxonomy" id="1303443"/>
    <lineage>
        <taxon>Eukaryota</taxon>
        <taxon>Fungi</taxon>
        <taxon>Dikarya</taxon>
        <taxon>Ascomycota</taxon>
        <taxon>Pezizomycotina</taxon>
        <taxon>Dothideomycetes</taxon>
        <taxon>Pleosporomycetidae</taxon>
        <taxon>Pleosporales</taxon>
        <taxon>Massarineae</taxon>
        <taxon>Periconiaceae</taxon>
        <taxon>Periconia</taxon>
    </lineage>
</organism>
<evidence type="ECO:0000313" key="1">
    <source>
        <dbReference type="EMBL" id="CAI6334373.1"/>
    </source>
</evidence>
<dbReference type="AlphaFoldDB" id="A0A9W4UDG8"/>
<dbReference type="Proteomes" id="UP001152607">
    <property type="component" value="Unassembled WGS sequence"/>
</dbReference>
<proteinExistence type="predicted"/>
<reference evidence="1" key="1">
    <citation type="submission" date="2023-01" db="EMBL/GenBank/DDBJ databases">
        <authorList>
            <person name="Van Ghelder C."/>
            <person name="Rancurel C."/>
        </authorList>
    </citation>
    <scope>NUCLEOTIDE SEQUENCE</scope>
    <source>
        <strain evidence="1">CNCM I-4278</strain>
    </source>
</reference>
<evidence type="ECO:0000313" key="2">
    <source>
        <dbReference type="Proteomes" id="UP001152607"/>
    </source>
</evidence>
<accession>A0A9W4UDG8</accession>